<protein>
    <recommendedName>
        <fullName evidence="12">Exo-1,3-beta-glucanase D</fullName>
    </recommendedName>
</protein>
<dbReference type="InterPro" id="IPR050386">
    <property type="entry name" value="Glycosyl_hydrolase_5"/>
</dbReference>
<comment type="subcellular location">
    <subcellularLocation>
        <location evidence="1">Cell membrane</location>
        <topology evidence="1">Single-pass type II membrane protein</topology>
    </subcellularLocation>
</comment>
<dbReference type="InterPro" id="IPR000421">
    <property type="entry name" value="FA58C"/>
</dbReference>
<dbReference type="InterPro" id="IPR001547">
    <property type="entry name" value="Glyco_hydro_5"/>
</dbReference>
<feature type="domain" description="F5/8 type C" evidence="14">
    <location>
        <begin position="59"/>
        <end position="186"/>
    </location>
</feature>
<evidence type="ECO:0000256" key="7">
    <source>
        <dbReference type="ARBA" id="ARBA00023136"/>
    </source>
</evidence>
<organism evidence="15 17">
    <name type="scientific">Labedella gwakjiensis</name>
    <dbReference type="NCBI Taxonomy" id="390269"/>
    <lineage>
        <taxon>Bacteria</taxon>
        <taxon>Bacillati</taxon>
        <taxon>Actinomycetota</taxon>
        <taxon>Actinomycetes</taxon>
        <taxon>Micrococcales</taxon>
        <taxon>Microbacteriaceae</taxon>
        <taxon>Labedella</taxon>
    </lineage>
</organism>
<reference evidence="15 17" key="1">
    <citation type="submission" date="2018-03" db="EMBL/GenBank/DDBJ databases">
        <title>Genomic Encyclopedia of Archaeal and Bacterial Type Strains, Phase II (KMG-II): from individual species to whole genera.</title>
        <authorList>
            <person name="Goeker M."/>
        </authorList>
    </citation>
    <scope>NUCLEOTIDE SEQUENCE [LARGE SCALE GENOMIC DNA]</scope>
    <source>
        <strain evidence="15 17">DSM 21548</strain>
    </source>
</reference>
<dbReference type="GO" id="GO:0030245">
    <property type="term" value="P:cellulose catabolic process"/>
    <property type="evidence" value="ECO:0007669"/>
    <property type="project" value="UniProtKB-KW"/>
</dbReference>
<dbReference type="AlphaFoldDB" id="A0A2P8GTL1"/>
<evidence type="ECO:0000256" key="4">
    <source>
        <dbReference type="ARBA" id="ARBA00022801"/>
    </source>
</evidence>
<evidence type="ECO:0000313" key="16">
    <source>
        <dbReference type="EMBL" id="RUQ84611.1"/>
    </source>
</evidence>
<dbReference type="Proteomes" id="UP000241203">
    <property type="component" value="Unassembled WGS sequence"/>
</dbReference>
<evidence type="ECO:0000256" key="2">
    <source>
        <dbReference type="ARBA" id="ARBA00022475"/>
    </source>
</evidence>
<dbReference type="SUPFAM" id="SSF49785">
    <property type="entry name" value="Galactose-binding domain-like"/>
    <property type="match status" value="3"/>
</dbReference>
<dbReference type="EMBL" id="PYAU01000001">
    <property type="protein sequence ID" value="PSL37285.1"/>
    <property type="molecule type" value="Genomic_DNA"/>
</dbReference>
<dbReference type="GO" id="GO:0008422">
    <property type="term" value="F:beta-glucosidase activity"/>
    <property type="evidence" value="ECO:0007669"/>
    <property type="project" value="TreeGrafter"/>
</dbReference>
<sequence length="817" mass="87732">MKKRWVALAIASALTASGMVSVTSPATAAPLASGDFLKVSGNVLKKNSGTGATINLRGTNLGGWLTHEDWMSPLGEFALDRAGWTATASAGSAAAAIDGADSTRWTTSAAQTGGEWLSLDLGATTRFNRVAFNHTDFAGGDFPRGYTIQTSPNGSTWTTVSTGAGSSSSTVTSATFSPTAARYLRVNQTGSAGDWWSVGEINVFNDAASFVPSQWTATSSGGTAASAILDGNLGTRWTSNAAQAAGQWVQLDLGARMTINNVWLDTAKDSTDEGDYPRGYTVQVSNNGSSWTNVATGTGTFKATNINFPPVSTRYVRVNQTGTAAQWWSIGEMAVALNSDDYNLQLTMNQRFGASGAQTIRNAHEDTWITTADLDNIAAMGTNLVRVPIGWTTFLNPDGTWKSNPWTKLDWIVSELQARGVYTLLDLHTVPGGGCPWGSCGRIGPNPNGFWGSSTYQSWVTGIWQAIATRYNGNPAVAGYDLINEPLLDFQEDAADVAQKSAVYNTLYNAVRAIDPNHTIYIGAFFGYNNVAPPSTYGWTNVVYELHPYDMPNAKDWNAQNQLVTDQLNALPGLLANPGVPVLFGEYSLYYYDDVWARWMAGLNSYNQSWTNWTYKVKGGDADGQGYWGFYSNNPAPVPVINSDSSATFIEKLQRFGTANFTKNERMTATVTKYAGGLSTFNPVAISRAGWTATASATGPGSSLAGGIDGNGSTRWNSGAAQTPGQWYQIDLGSSRTIAQVTVQTPGDAKEDYPRGFQLQFSTNETTWTTVGSGIGFGWKRPITVTPQSARYIRITQTGSTPTNWWSIDEVTVYSSY</sequence>
<evidence type="ECO:0000256" key="13">
    <source>
        <dbReference type="SAM" id="SignalP"/>
    </source>
</evidence>
<evidence type="ECO:0000256" key="5">
    <source>
        <dbReference type="ARBA" id="ARBA00022968"/>
    </source>
</evidence>
<keyword evidence="10" id="KW-0961">Cell wall biogenesis/degradation</keyword>
<evidence type="ECO:0000256" key="8">
    <source>
        <dbReference type="ARBA" id="ARBA00023180"/>
    </source>
</evidence>
<name>A0A2P8GTL1_9MICO</name>
<evidence type="ECO:0000256" key="9">
    <source>
        <dbReference type="ARBA" id="ARBA00023295"/>
    </source>
</evidence>
<dbReference type="Gene3D" id="2.60.120.260">
    <property type="entry name" value="Galactose-binding domain-like"/>
    <property type="match status" value="3"/>
</dbReference>
<dbReference type="EMBL" id="RZGY01000002">
    <property type="protein sequence ID" value="RUQ84611.1"/>
    <property type="molecule type" value="Genomic_DNA"/>
</dbReference>
<dbReference type="PANTHER" id="PTHR31297">
    <property type="entry name" value="GLUCAN ENDO-1,6-BETA-GLUCOSIDASE B"/>
    <property type="match status" value="1"/>
</dbReference>
<evidence type="ECO:0000313" key="17">
    <source>
        <dbReference type="Proteomes" id="UP000241203"/>
    </source>
</evidence>
<evidence type="ECO:0000256" key="6">
    <source>
        <dbReference type="ARBA" id="ARBA00022989"/>
    </source>
</evidence>
<keyword evidence="8" id="KW-0325">Glycoprotein</keyword>
<feature type="domain" description="F5/8 type C" evidence="14">
    <location>
        <begin position="191"/>
        <end position="340"/>
    </location>
</feature>
<keyword evidence="5" id="KW-0735">Signal-anchor</keyword>
<keyword evidence="6" id="KW-1133">Transmembrane helix</keyword>
<evidence type="ECO:0000256" key="1">
    <source>
        <dbReference type="ARBA" id="ARBA00004401"/>
    </source>
</evidence>
<comment type="caution">
    <text evidence="15">The sequence shown here is derived from an EMBL/GenBank/DDBJ whole genome shotgun (WGS) entry which is preliminary data.</text>
</comment>
<dbReference type="InterPro" id="IPR017853">
    <property type="entry name" value="GH"/>
</dbReference>
<dbReference type="PANTHER" id="PTHR31297:SF34">
    <property type="entry name" value="GLUCAN 1,3-BETA-GLUCOSIDASE 2"/>
    <property type="match status" value="1"/>
</dbReference>
<feature type="chain" id="PRO_5015204136" description="Exo-1,3-beta-glucanase D" evidence="13">
    <location>
        <begin position="29"/>
        <end position="817"/>
    </location>
</feature>
<dbReference type="OrthoDB" id="9806701at2"/>
<keyword evidence="13" id="KW-0732">Signal</keyword>
<accession>A0A2P8GTL1</accession>
<dbReference type="Gene3D" id="3.20.20.80">
    <property type="entry name" value="Glycosidases"/>
    <property type="match status" value="1"/>
</dbReference>
<dbReference type="Proteomes" id="UP000268291">
    <property type="component" value="Unassembled WGS sequence"/>
</dbReference>
<keyword evidence="4" id="KW-0378">Hydrolase</keyword>
<gene>
    <name evidence="15" type="ORF">CLV49_0892</name>
    <name evidence="16" type="ORF">ELQ93_13480</name>
</gene>
<reference evidence="16 18" key="2">
    <citation type="submission" date="2018-12" db="EMBL/GenBank/DDBJ databases">
        <authorList>
            <person name="hu s."/>
            <person name="Xu Y."/>
            <person name="Xu B."/>
            <person name="Li F."/>
        </authorList>
    </citation>
    <scope>NUCLEOTIDE SEQUENCE [LARGE SCALE GENOMIC DNA]</scope>
    <source>
        <strain evidence="16 18">KSW2-17</strain>
    </source>
</reference>
<evidence type="ECO:0000256" key="12">
    <source>
        <dbReference type="ARBA" id="ARBA00041260"/>
    </source>
</evidence>
<evidence type="ECO:0000256" key="11">
    <source>
        <dbReference type="ARBA" id="ARBA00037126"/>
    </source>
</evidence>
<feature type="domain" description="F5/8 type C" evidence="14">
    <location>
        <begin position="671"/>
        <end position="816"/>
    </location>
</feature>
<dbReference type="Pfam" id="PF00754">
    <property type="entry name" value="F5_F8_type_C"/>
    <property type="match status" value="3"/>
</dbReference>
<dbReference type="GO" id="GO:0005576">
    <property type="term" value="C:extracellular region"/>
    <property type="evidence" value="ECO:0007669"/>
    <property type="project" value="TreeGrafter"/>
</dbReference>
<evidence type="ECO:0000313" key="18">
    <source>
        <dbReference type="Proteomes" id="UP000268291"/>
    </source>
</evidence>
<keyword evidence="2" id="KW-1003">Cell membrane</keyword>
<dbReference type="InterPro" id="IPR008979">
    <property type="entry name" value="Galactose-bd-like_sf"/>
</dbReference>
<feature type="signal peptide" evidence="13">
    <location>
        <begin position="1"/>
        <end position="28"/>
    </location>
</feature>
<keyword evidence="9" id="KW-0326">Glycosidase</keyword>
<evidence type="ECO:0000256" key="10">
    <source>
        <dbReference type="ARBA" id="ARBA00023316"/>
    </source>
</evidence>
<dbReference type="RefSeq" id="WP_106562443.1">
    <property type="nucleotide sequence ID" value="NZ_PYAU01000001.1"/>
</dbReference>
<comment type="function">
    <text evidence="11">Glucosidase involved in the degradation of cellulosic biomass. Active on lichenan.</text>
</comment>
<dbReference type="Pfam" id="PF00150">
    <property type="entry name" value="Cellulase"/>
    <property type="match status" value="1"/>
</dbReference>
<keyword evidence="3" id="KW-0812">Transmembrane</keyword>
<keyword evidence="18" id="KW-1185">Reference proteome</keyword>
<evidence type="ECO:0000313" key="15">
    <source>
        <dbReference type="EMBL" id="PSL37285.1"/>
    </source>
</evidence>
<proteinExistence type="predicted"/>
<dbReference type="SUPFAM" id="SSF51445">
    <property type="entry name" value="(Trans)glycosidases"/>
    <property type="match status" value="1"/>
</dbReference>
<dbReference type="PROSITE" id="PS50022">
    <property type="entry name" value="FA58C_3"/>
    <property type="match status" value="3"/>
</dbReference>
<dbReference type="GO" id="GO:0009986">
    <property type="term" value="C:cell surface"/>
    <property type="evidence" value="ECO:0007669"/>
    <property type="project" value="TreeGrafter"/>
</dbReference>
<keyword evidence="7" id="KW-0472">Membrane</keyword>
<evidence type="ECO:0000256" key="3">
    <source>
        <dbReference type="ARBA" id="ARBA00022692"/>
    </source>
</evidence>
<evidence type="ECO:0000259" key="14">
    <source>
        <dbReference type="PROSITE" id="PS50022"/>
    </source>
</evidence>